<feature type="compositionally biased region" description="Low complexity" evidence="1">
    <location>
        <begin position="863"/>
        <end position="876"/>
    </location>
</feature>
<name>A0A9P6VWA1_RHOMI</name>
<reference evidence="3 4" key="1">
    <citation type="submission" date="2020-11" db="EMBL/GenBank/DDBJ databases">
        <title>Kefir isolates.</title>
        <authorList>
            <person name="Marcisauskas S."/>
            <person name="Kim Y."/>
            <person name="Blasche S."/>
        </authorList>
    </citation>
    <scope>NUCLEOTIDE SEQUENCE [LARGE SCALE GENOMIC DNA]</scope>
    <source>
        <strain evidence="3 4">KR</strain>
    </source>
</reference>
<dbReference type="Proteomes" id="UP000777482">
    <property type="component" value="Unassembled WGS sequence"/>
</dbReference>
<sequence length="1502" mass="160338">MFPGNGGSGAFGAAGGPSTSSSSSFNTAPPNSANGAPAGPPVGPRGRGRGRGAPRGTARGAGAFGVQRHTNLSWRKPDDTAPIAADETVEATVPNPEASTSAFGSGGSAFAAFGAAANGGFGSSSGAKQDGSSSIAFGAAPSAFTSTAFGSGAPAGPPNPFGAASTSSAFPSTSAQSPFGGGSAFASFTSAASDGHMPLFRAASSEAQDDGGDDGAASLGEEAAAAAPKKRNPAQISTLEVLGEDSDARKKRFEATLPNNRYLELKPRREEQRLAAIKAGTIPDPSKPMRLDQATDFEGTCQDMCPEWEREEREYQNNVDPLERYPGTTRIDPARAVKAFHRPAAGNDQPLPSDVRPAPVLQRTLDYLFHTLLPTQPLAATHPFLRDRTRSVRQDFTVQNVRDVNAVRCNERIARYHILAVGVLREEAGFSEQQELEQLRKVLKSLNEFYDDLRLSGTPDPSGNEAEFRAYNLLTHLRDPDIVWSVELLPPEIFGHPLLQRALALHRLAQKSNIPRGERASQNAFSRFFKLVSDPGTPYLFACILSTHFNDIRRNAIDALRSAYLKQHSAFPLRTLAKILGCDDEADARSVCEQLGVVVRTDERGRVVAELHKQAALKAGGLRPKVARRLVEGKRGKTPYQVIIDGSTDKPFDVAAIPSTPSTAAPPSFGGPVPLGNVSSAPPPPPSTFPTSQQPAPAFPKPTPFGTSQISTPVVTPPRIATPGPPRSATATGLDAAAPAFVPSFGQPQSQPKPPAPTTPQPKPIFTSTAFAPNAEAFVPAHSTAVKTQAADAFRPLSTAPPSAPAFALPPSGPSTSSALPKPFLSAAIPISTQSTPPAKVSTEPKPALSTSPKSLRRVSITPASPARPSPAARAAAARRTQLVNNLVQHFTAEIISASVEGAIHRSAASALKERWNTIRAEEAKVKQVLATAVASRALAELGRMASRETIYRAWRDMRRQRSAWNDWKQAVQRSMERRALEAEARQDWREVVGAIGAGEVAPASDDGDAVMLEEDEDDEGLAGSDDAGLAFDGLSLRSDAPDAAPTAKADRIDSAFADRINSAAQEREKLWAPGTFLNIVADSASRAIANSHLDKRPFWSTLIVTPSISAPFAAWLACKFDLDPSVLSVEFDTPEADICVEMVPLKSRIDENVFDHVGLLLFDCTEMPEIPVAARRQFADIVDKARRHSLYAPSLLLFTTATASSSRSDTDGLSPLEQVSAMLGLTESSGLAQVAIYPPDLTDAEASFSREAAKLLDSVHVITGRLERPLRGFVETLARAWRTTLAKQKRSQFALSRPEAVKACLRVLQELSDDVESAAIPRVKQRLSLPRFEQAGAPFEAVVQSFVQDPVFETAGHFPALRTLLAARPPLPNHVIARSLVDHVAEFVFARLREQRTRQEVLDDVSPKIYVRFEASLAKLEQELEALSAESSSSKAGGPNKKRRASSASPLDLIVSSPKKQANGVNGVKVPEKAATKARPQDRLLALEDLMRDARTLLAKT</sequence>
<feature type="compositionally biased region" description="Low complexity" evidence="1">
    <location>
        <begin position="796"/>
        <end position="810"/>
    </location>
</feature>
<evidence type="ECO:0000313" key="4">
    <source>
        <dbReference type="Proteomes" id="UP000777482"/>
    </source>
</evidence>
<dbReference type="InterPro" id="IPR005062">
    <property type="entry name" value="SAC3/GANP/THP3_conserved"/>
</dbReference>
<feature type="region of interest" description="Disordered" evidence="1">
    <location>
        <begin position="796"/>
        <end position="820"/>
    </location>
</feature>
<evidence type="ECO:0000259" key="2">
    <source>
        <dbReference type="Pfam" id="PF03399"/>
    </source>
</evidence>
<evidence type="ECO:0000313" key="3">
    <source>
        <dbReference type="EMBL" id="KAG0657609.1"/>
    </source>
</evidence>
<comment type="caution">
    <text evidence="3">The sequence shown here is derived from an EMBL/GenBank/DDBJ whole genome shotgun (WGS) entry which is preliminary data.</text>
</comment>
<dbReference type="Gene3D" id="1.25.40.990">
    <property type="match status" value="1"/>
</dbReference>
<feature type="compositionally biased region" description="Pro residues" evidence="1">
    <location>
        <begin position="751"/>
        <end position="763"/>
    </location>
</feature>
<dbReference type="GO" id="GO:0070390">
    <property type="term" value="C:transcription export complex 2"/>
    <property type="evidence" value="ECO:0007669"/>
    <property type="project" value="TreeGrafter"/>
</dbReference>
<dbReference type="GO" id="GO:0005737">
    <property type="term" value="C:cytoplasm"/>
    <property type="evidence" value="ECO:0007669"/>
    <property type="project" value="TreeGrafter"/>
</dbReference>
<feature type="compositionally biased region" description="Low complexity" evidence="1">
    <location>
        <begin position="655"/>
        <end position="668"/>
    </location>
</feature>
<dbReference type="Pfam" id="PF03399">
    <property type="entry name" value="SAC3_GANP"/>
    <property type="match status" value="1"/>
</dbReference>
<organism evidence="3 4">
    <name type="scientific">Rhodotorula mucilaginosa</name>
    <name type="common">Yeast</name>
    <name type="synonym">Rhodotorula rubra</name>
    <dbReference type="NCBI Taxonomy" id="5537"/>
    <lineage>
        <taxon>Eukaryota</taxon>
        <taxon>Fungi</taxon>
        <taxon>Dikarya</taxon>
        <taxon>Basidiomycota</taxon>
        <taxon>Pucciniomycotina</taxon>
        <taxon>Microbotryomycetes</taxon>
        <taxon>Sporidiobolales</taxon>
        <taxon>Sporidiobolaceae</taxon>
        <taxon>Rhodotorula</taxon>
    </lineage>
</organism>
<feature type="region of interest" description="Disordered" evidence="1">
    <location>
        <begin position="199"/>
        <end position="232"/>
    </location>
</feature>
<feature type="region of interest" description="Disordered" evidence="1">
    <location>
        <begin position="1"/>
        <end position="104"/>
    </location>
</feature>
<feature type="compositionally biased region" description="Gly residues" evidence="1">
    <location>
        <begin position="1"/>
        <end position="15"/>
    </location>
</feature>
<feature type="compositionally biased region" description="Low complexity" evidence="1">
    <location>
        <begin position="729"/>
        <end position="740"/>
    </location>
</feature>
<evidence type="ECO:0000256" key="1">
    <source>
        <dbReference type="SAM" id="MobiDB-lite"/>
    </source>
</evidence>
<gene>
    <name evidence="3" type="ORF">C6P46_006336</name>
</gene>
<accession>A0A9P6VWA1</accession>
<feature type="compositionally biased region" description="Polar residues" evidence="1">
    <location>
        <begin position="705"/>
        <end position="714"/>
    </location>
</feature>
<protein>
    <recommendedName>
        <fullName evidence="2">SAC3/GANP/THP3 conserved domain-containing protein</fullName>
    </recommendedName>
</protein>
<dbReference type="PANTHER" id="PTHR12436">
    <property type="entry name" value="80 KDA MCM3-ASSOCIATED PROTEIN"/>
    <property type="match status" value="1"/>
</dbReference>
<feature type="compositionally biased region" description="Low complexity" evidence="1">
    <location>
        <begin position="54"/>
        <end position="65"/>
    </location>
</feature>
<dbReference type="EMBL" id="PUHQ01000079">
    <property type="protein sequence ID" value="KAG0657609.1"/>
    <property type="molecule type" value="Genomic_DNA"/>
</dbReference>
<dbReference type="GO" id="GO:0006406">
    <property type="term" value="P:mRNA export from nucleus"/>
    <property type="evidence" value="ECO:0007669"/>
    <property type="project" value="TreeGrafter"/>
</dbReference>
<feature type="compositionally biased region" description="Low complexity" evidence="1">
    <location>
        <begin position="161"/>
        <end position="187"/>
    </location>
</feature>
<feature type="compositionally biased region" description="Low complexity" evidence="1">
    <location>
        <begin position="215"/>
        <end position="227"/>
    </location>
</feature>
<dbReference type="PANTHER" id="PTHR12436:SF3">
    <property type="entry name" value="GERMINAL-CENTER ASSOCIATED NUCLEAR PROTEIN"/>
    <property type="match status" value="1"/>
</dbReference>
<feature type="region of interest" description="Disordered" evidence="1">
    <location>
        <begin position="654"/>
        <end position="767"/>
    </location>
</feature>
<feature type="region of interest" description="Disordered" evidence="1">
    <location>
        <begin position="146"/>
        <end position="187"/>
    </location>
</feature>
<feature type="compositionally biased region" description="Low complexity" evidence="1">
    <location>
        <begin position="16"/>
        <end position="37"/>
    </location>
</feature>
<feature type="compositionally biased region" description="Basic and acidic residues" evidence="1">
    <location>
        <begin position="1471"/>
        <end position="1480"/>
    </location>
</feature>
<keyword evidence="4" id="KW-1185">Reference proteome</keyword>
<proteinExistence type="predicted"/>
<dbReference type="InterPro" id="IPR045107">
    <property type="entry name" value="SAC3/GANP/THP3"/>
</dbReference>
<feature type="domain" description="SAC3/GANP/THP3 conserved" evidence="2">
    <location>
        <begin position="304"/>
        <end position="599"/>
    </location>
</feature>
<feature type="region of interest" description="Disordered" evidence="1">
    <location>
        <begin position="834"/>
        <end position="876"/>
    </location>
</feature>
<dbReference type="OrthoDB" id="264795at2759"/>
<feature type="region of interest" description="Disordered" evidence="1">
    <location>
        <begin position="1430"/>
        <end position="1480"/>
    </location>
</feature>